<evidence type="ECO:0000256" key="5">
    <source>
        <dbReference type="ARBA" id="ARBA00023295"/>
    </source>
</evidence>
<comment type="catalytic activity">
    <reaction evidence="1">
        <text>Hydrolysis of terminal, non-reducing beta-D-glucosyl residues with release of beta-D-glucose.</text>
        <dbReference type="EC" id="3.2.1.21"/>
    </reaction>
</comment>
<dbReference type="SUPFAM" id="SSF56988">
    <property type="entry name" value="Anthrax protective antigen"/>
    <property type="match status" value="1"/>
</dbReference>
<gene>
    <name evidence="7" type="ORF">KQ657_004071</name>
</gene>
<dbReference type="PANTHER" id="PTHR42715:SF27">
    <property type="entry name" value="BETA-GLUCOSIDASE-RELATED"/>
    <property type="match status" value="1"/>
</dbReference>
<comment type="similarity">
    <text evidence="2">Belongs to the glycosyl hydrolase 3 family.</text>
</comment>
<evidence type="ECO:0000259" key="6">
    <source>
        <dbReference type="PROSITE" id="PS51820"/>
    </source>
</evidence>
<dbReference type="OrthoDB" id="47059at2759"/>
<dbReference type="SMART" id="SM01217">
    <property type="entry name" value="Fn3_like"/>
    <property type="match status" value="1"/>
</dbReference>
<dbReference type="InterPro" id="IPR002772">
    <property type="entry name" value="Glyco_hydro_3_C"/>
</dbReference>
<dbReference type="PANTHER" id="PTHR42715">
    <property type="entry name" value="BETA-GLUCOSIDASE"/>
    <property type="match status" value="1"/>
</dbReference>
<dbReference type="AlphaFoldDB" id="A0A9P7VCG2"/>
<dbReference type="PRINTS" id="PR00133">
    <property type="entry name" value="GLHYDRLASE3"/>
</dbReference>
<keyword evidence="5" id="KW-0326">Glycosidase</keyword>
<comment type="caution">
    <text evidence="7">The sequence shown here is derived from an EMBL/GenBank/DDBJ whole genome shotgun (WGS) entry which is preliminary data.</text>
</comment>
<dbReference type="InterPro" id="IPR017853">
    <property type="entry name" value="GH"/>
</dbReference>
<dbReference type="Pfam" id="PF01915">
    <property type="entry name" value="Glyco_hydro_3_C"/>
    <property type="match status" value="1"/>
</dbReference>
<dbReference type="InterPro" id="IPR001764">
    <property type="entry name" value="Glyco_hydro_3_N"/>
</dbReference>
<dbReference type="GeneID" id="66117445"/>
<dbReference type="Gene3D" id="3.20.20.300">
    <property type="entry name" value="Glycoside hydrolase, family 3, N-terminal domain"/>
    <property type="match status" value="1"/>
</dbReference>
<dbReference type="SUPFAM" id="SSF52279">
    <property type="entry name" value="Beta-D-glucan exohydrolase, C-terminal domain"/>
    <property type="match status" value="1"/>
</dbReference>
<keyword evidence="4" id="KW-0378">Hydrolase</keyword>
<dbReference type="Pfam" id="PF00933">
    <property type="entry name" value="Glyco_hydro_3"/>
    <property type="match status" value="1"/>
</dbReference>
<reference evidence="7" key="1">
    <citation type="submission" date="2021-03" db="EMBL/GenBank/DDBJ databases">
        <authorList>
            <person name="Palmer J.M."/>
        </authorList>
    </citation>
    <scope>NUCLEOTIDE SEQUENCE</scope>
    <source>
        <strain evidence="7">ARV_011</strain>
    </source>
</reference>
<dbReference type="GO" id="GO:0008422">
    <property type="term" value="F:beta-glucosidase activity"/>
    <property type="evidence" value="ECO:0007669"/>
    <property type="project" value="UniProtKB-EC"/>
</dbReference>
<protein>
    <recommendedName>
        <fullName evidence="3">beta-glucosidase</fullName>
        <ecNumber evidence="3">3.2.1.21</ecNumber>
    </recommendedName>
</protein>
<dbReference type="Pfam" id="PF07691">
    <property type="entry name" value="PA14"/>
    <property type="match status" value="1"/>
</dbReference>
<dbReference type="PROSITE" id="PS51820">
    <property type="entry name" value="PA14"/>
    <property type="match status" value="1"/>
</dbReference>
<dbReference type="Pfam" id="PF14310">
    <property type="entry name" value="Fn3-like"/>
    <property type="match status" value="1"/>
</dbReference>
<dbReference type="InterPro" id="IPR013783">
    <property type="entry name" value="Ig-like_fold"/>
</dbReference>
<dbReference type="InterPro" id="IPR036881">
    <property type="entry name" value="Glyco_hydro_3_C_sf"/>
</dbReference>
<dbReference type="InterPro" id="IPR050288">
    <property type="entry name" value="Cellulose_deg_GH3"/>
</dbReference>
<evidence type="ECO:0000256" key="3">
    <source>
        <dbReference type="ARBA" id="ARBA00012744"/>
    </source>
</evidence>
<dbReference type="InterPro" id="IPR036962">
    <property type="entry name" value="Glyco_hydro_3_N_sf"/>
</dbReference>
<dbReference type="SMART" id="SM00758">
    <property type="entry name" value="PA14"/>
    <property type="match status" value="1"/>
</dbReference>
<dbReference type="FunFam" id="2.60.40.10:FF:000495">
    <property type="entry name" value="Periplasmic beta-glucosidase"/>
    <property type="match status" value="1"/>
</dbReference>
<dbReference type="Gene3D" id="2.60.40.10">
    <property type="entry name" value="Immunoglobulins"/>
    <property type="match status" value="1"/>
</dbReference>
<dbReference type="Gene3D" id="3.40.50.1700">
    <property type="entry name" value="Glycoside hydrolase family 3 C-terminal domain"/>
    <property type="match status" value="1"/>
</dbReference>
<dbReference type="EC" id="3.2.1.21" evidence="3"/>
<evidence type="ECO:0000313" key="7">
    <source>
        <dbReference type="EMBL" id="KAG7194961.1"/>
    </source>
</evidence>
<dbReference type="GO" id="GO:0009251">
    <property type="term" value="P:glucan catabolic process"/>
    <property type="evidence" value="ECO:0007669"/>
    <property type="project" value="TreeGrafter"/>
</dbReference>
<evidence type="ECO:0000256" key="4">
    <source>
        <dbReference type="ARBA" id="ARBA00022801"/>
    </source>
</evidence>
<dbReference type="Gene3D" id="2.60.120.260">
    <property type="entry name" value="Galactose-binding domain-like"/>
    <property type="match status" value="1"/>
</dbReference>
<dbReference type="InterPro" id="IPR026891">
    <property type="entry name" value="Fn3-like"/>
</dbReference>
<feature type="domain" description="PA14" evidence="6">
    <location>
        <begin position="404"/>
        <end position="568"/>
    </location>
</feature>
<dbReference type="RefSeq" id="XP_043050508.1">
    <property type="nucleotide sequence ID" value="XM_043194757.1"/>
</dbReference>
<dbReference type="SUPFAM" id="SSF51445">
    <property type="entry name" value="(Trans)glycosidases"/>
    <property type="match status" value="1"/>
</dbReference>
<evidence type="ECO:0000256" key="1">
    <source>
        <dbReference type="ARBA" id="ARBA00000448"/>
    </source>
</evidence>
<dbReference type="InterPro" id="IPR037524">
    <property type="entry name" value="PA14/GLEYA"/>
</dbReference>
<dbReference type="EMBL" id="JAHMUF010000005">
    <property type="protein sequence ID" value="KAG7194961.1"/>
    <property type="molecule type" value="Genomic_DNA"/>
</dbReference>
<sequence>MKQFNIEETLNQLTDLEKAQLLAGRDRWHTTPIPRLNIPSVRLTDGPNGLRGVHFFPGIKSACFPCGTCLGSTWNPDLMEDVGKLMAVEAYDKNAHVILGPTVNIQRGPNGGRGFESFSEDPLLSGNIARGVIEGIQSGGVGACLKHFICNDMEDERFKVNVNVNERSLREIYALPFEIPIKHENELARPISVMSSYNKVNGQHASSNYELLTKLLRENWGFKGTVMSDWYGTYDLKTSIEAGLELEMPGPPKIRKPEQIVIQANTNELHQLFIDDRVRSMLKFINWAIASEIPFEGPESETNNTPETAAKLRKYAEEGIVLLKNDGGLLPLNKDSGKLIAVIGPNAKNTAIHGGGSASVTAYHYDTPFLAISTKLGKEPTFSVGVHSHKFTPEMSRFLRIPEDKSNGFKAKVYLEPPTAKFRTLIDEFKLTSPTYIRLPDYANPLIPENNLYYIDFEADFVPDETGDYEFGVTCVGTAQLFVNNQLVVDNKTTQKQGTSFYNTGTEEVIGKVYLERGKSYPFKVEFGSGPTSLLERRTDSLSDKGGALAFGAIKAISNAEKEIVDAVEVARTHDIVIAVVGLSKEWESEGYDRTTMDLPGLTYKLIEEVAKVNKNLIVVNQSGTPVNLPFINDVPVFIQSWFSGSEGANALANILFGDVSPLGKLSLTFPKRLQDNPAYLNFKSDRGQVYYGEGVFVGYRWYEATEKDVMFPFGFGLSYSTFEFSDLAVTITTTDKKLKVSLQIENKGGIDAQEVVQVYVSQKKTTVSRPPKELKSFTKVFLKQGETQRVELQLDTGRATAFWDEYYHQWCSEKGEYDILVGNSSDNILLSETITLEHTTHFD</sequence>
<proteinExistence type="inferred from homology"/>
<keyword evidence="8" id="KW-1185">Reference proteome</keyword>
<dbReference type="Proteomes" id="UP000790833">
    <property type="component" value="Unassembled WGS sequence"/>
</dbReference>
<evidence type="ECO:0000313" key="8">
    <source>
        <dbReference type="Proteomes" id="UP000790833"/>
    </source>
</evidence>
<dbReference type="InterPro" id="IPR011658">
    <property type="entry name" value="PA14_dom"/>
</dbReference>
<accession>A0A9P7VCG2</accession>
<name>A0A9P7VCG2_9ASCO</name>
<organism evidence="7 8">
    <name type="scientific">Scheffersomyces spartinae</name>
    <dbReference type="NCBI Taxonomy" id="45513"/>
    <lineage>
        <taxon>Eukaryota</taxon>
        <taxon>Fungi</taxon>
        <taxon>Dikarya</taxon>
        <taxon>Ascomycota</taxon>
        <taxon>Saccharomycotina</taxon>
        <taxon>Pichiomycetes</taxon>
        <taxon>Debaryomycetaceae</taxon>
        <taxon>Scheffersomyces</taxon>
    </lineage>
</organism>
<evidence type="ECO:0000256" key="2">
    <source>
        <dbReference type="ARBA" id="ARBA00005336"/>
    </source>
</evidence>